<evidence type="ECO:0000256" key="1">
    <source>
        <dbReference type="ARBA" id="ARBA00022448"/>
    </source>
</evidence>
<dbReference type="Gene3D" id="3.40.50.300">
    <property type="entry name" value="P-loop containing nucleotide triphosphate hydrolases"/>
    <property type="match status" value="1"/>
</dbReference>
<evidence type="ECO:0000313" key="6">
    <source>
        <dbReference type="Proteomes" id="UP000198806"/>
    </source>
</evidence>
<keyword evidence="2" id="KW-0547">Nucleotide-binding</keyword>
<dbReference type="InterPro" id="IPR027417">
    <property type="entry name" value="P-loop_NTPase"/>
</dbReference>
<dbReference type="Proteomes" id="UP000198806">
    <property type="component" value="Unassembled WGS sequence"/>
</dbReference>
<dbReference type="EMBL" id="FOWD01000009">
    <property type="protein sequence ID" value="SFO10975.1"/>
    <property type="molecule type" value="Genomic_DNA"/>
</dbReference>
<dbReference type="PROSITE" id="PS50893">
    <property type="entry name" value="ABC_TRANSPORTER_2"/>
    <property type="match status" value="1"/>
</dbReference>
<organism evidence="5 6">
    <name type="scientific">Anaerocolumna aminovalerica</name>
    <dbReference type="NCBI Taxonomy" id="1527"/>
    <lineage>
        <taxon>Bacteria</taxon>
        <taxon>Bacillati</taxon>
        <taxon>Bacillota</taxon>
        <taxon>Clostridia</taxon>
        <taxon>Lachnospirales</taxon>
        <taxon>Lachnospiraceae</taxon>
        <taxon>Anaerocolumna</taxon>
    </lineage>
</organism>
<dbReference type="FunFam" id="3.40.50.300:FF:000421">
    <property type="entry name" value="Branched-chain amino acid ABC transporter ATP-binding protein"/>
    <property type="match status" value="1"/>
</dbReference>
<sequence>MLLQVSNISKNFGGVQATKDFSVTVDKGEIVGIIGPNGAGKTTIFNVISGVYTADEGSILLSGQNVTKLPQHEITKLGIGRTFQNIRLFKGLSIIENVMCAFDPQSKYSFIGSIIPTPKRKAEEKRGKELCEHYLEIVGLKDYINEAPENLAYGYQRRLEIARALMCNPKVLLLDEPAAGLNPTEVGELTELILKLSKDFGFATMLIEHRLELVMGISHKIVVQNFGKTIGVGTPKEVQNNPAVIEAYLGAEEEDNA</sequence>
<dbReference type="InterPro" id="IPR051120">
    <property type="entry name" value="ABC_AA/LPS_Transport"/>
</dbReference>
<dbReference type="CDD" id="cd03219">
    <property type="entry name" value="ABC_Mj1267_LivG_branched"/>
    <property type="match status" value="1"/>
</dbReference>
<dbReference type="GO" id="GO:0005304">
    <property type="term" value="F:L-valine transmembrane transporter activity"/>
    <property type="evidence" value="ECO:0007669"/>
    <property type="project" value="TreeGrafter"/>
</dbReference>
<dbReference type="OrthoDB" id="9805514at2"/>
<dbReference type="Pfam" id="PF12399">
    <property type="entry name" value="BCA_ABC_TP_C"/>
    <property type="match status" value="1"/>
</dbReference>
<keyword evidence="1" id="KW-0813">Transport</keyword>
<dbReference type="GO" id="GO:0016887">
    <property type="term" value="F:ATP hydrolysis activity"/>
    <property type="evidence" value="ECO:0007669"/>
    <property type="project" value="InterPro"/>
</dbReference>
<evidence type="ECO:0000313" key="5">
    <source>
        <dbReference type="EMBL" id="SFO10975.1"/>
    </source>
</evidence>
<dbReference type="InterPro" id="IPR003593">
    <property type="entry name" value="AAA+_ATPase"/>
</dbReference>
<dbReference type="PANTHER" id="PTHR45772">
    <property type="entry name" value="CONSERVED COMPONENT OF ABC TRANSPORTER FOR NATURAL AMINO ACIDS-RELATED"/>
    <property type="match status" value="1"/>
</dbReference>
<dbReference type="GO" id="GO:0005524">
    <property type="term" value="F:ATP binding"/>
    <property type="evidence" value="ECO:0007669"/>
    <property type="project" value="UniProtKB-KW"/>
</dbReference>
<dbReference type="InterPro" id="IPR003439">
    <property type="entry name" value="ABC_transporter-like_ATP-bd"/>
</dbReference>
<evidence type="ECO:0000256" key="2">
    <source>
        <dbReference type="ARBA" id="ARBA00022741"/>
    </source>
</evidence>
<feature type="domain" description="ABC transporter" evidence="4">
    <location>
        <begin position="3"/>
        <end position="251"/>
    </location>
</feature>
<dbReference type="SMART" id="SM00382">
    <property type="entry name" value="AAA"/>
    <property type="match status" value="1"/>
</dbReference>
<dbReference type="GO" id="GO:0015188">
    <property type="term" value="F:L-isoleucine transmembrane transporter activity"/>
    <property type="evidence" value="ECO:0007669"/>
    <property type="project" value="TreeGrafter"/>
</dbReference>
<dbReference type="GO" id="GO:0042941">
    <property type="term" value="P:D-alanine transmembrane transport"/>
    <property type="evidence" value="ECO:0007669"/>
    <property type="project" value="TreeGrafter"/>
</dbReference>
<reference evidence="5 6" key="1">
    <citation type="submission" date="2016-10" db="EMBL/GenBank/DDBJ databases">
        <authorList>
            <person name="de Groot N.N."/>
        </authorList>
    </citation>
    <scope>NUCLEOTIDE SEQUENCE [LARGE SCALE GENOMIC DNA]</scope>
    <source>
        <strain evidence="5 6">DSM 1283</strain>
    </source>
</reference>
<name>A0A1I5EHM3_9FIRM</name>
<dbReference type="GO" id="GO:0015808">
    <property type="term" value="P:L-alanine transport"/>
    <property type="evidence" value="ECO:0007669"/>
    <property type="project" value="TreeGrafter"/>
</dbReference>
<keyword evidence="3 5" id="KW-0067">ATP-binding</keyword>
<protein>
    <submittedName>
        <fullName evidence="5">Amino acid/amide ABC transporter ATP-binding protein 1, HAAT family</fullName>
    </submittedName>
</protein>
<dbReference type="GO" id="GO:0015192">
    <property type="term" value="F:L-phenylalanine transmembrane transporter activity"/>
    <property type="evidence" value="ECO:0007669"/>
    <property type="project" value="TreeGrafter"/>
</dbReference>
<proteinExistence type="predicted"/>
<dbReference type="PANTHER" id="PTHR45772:SF7">
    <property type="entry name" value="AMINO ACID ABC TRANSPORTER ATP-BINDING PROTEIN"/>
    <property type="match status" value="1"/>
</dbReference>
<dbReference type="GO" id="GO:1903805">
    <property type="term" value="P:L-valine import across plasma membrane"/>
    <property type="evidence" value="ECO:0007669"/>
    <property type="project" value="TreeGrafter"/>
</dbReference>
<dbReference type="AlphaFoldDB" id="A0A1I5EHM3"/>
<dbReference type="Pfam" id="PF00005">
    <property type="entry name" value="ABC_tran"/>
    <property type="match status" value="1"/>
</dbReference>
<dbReference type="STRING" id="1527.SAMN04489757_10969"/>
<keyword evidence="6" id="KW-1185">Reference proteome</keyword>
<dbReference type="GO" id="GO:0005886">
    <property type="term" value="C:plasma membrane"/>
    <property type="evidence" value="ECO:0007669"/>
    <property type="project" value="TreeGrafter"/>
</dbReference>
<gene>
    <name evidence="5" type="ORF">SAMN04489757_10969</name>
</gene>
<evidence type="ECO:0000259" key="4">
    <source>
        <dbReference type="PROSITE" id="PS50893"/>
    </source>
</evidence>
<dbReference type="SUPFAM" id="SSF52540">
    <property type="entry name" value="P-loop containing nucleoside triphosphate hydrolases"/>
    <property type="match status" value="1"/>
</dbReference>
<dbReference type="GO" id="GO:1903806">
    <property type="term" value="P:L-isoleucine import across plasma membrane"/>
    <property type="evidence" value="ECO:0007669"/>
    <property type="project" value="TreeGrafter"/>
</dbReference>
<dbReference type="RefSeq" id="WP_091685634.1">
    <property type="nucleotide sequence ID" value="NZ_BAABFM010000073.1"/>
</dbReference>
<accession>A0A1I5EHM3</accession>
<dbReference type="InterPro" id="IPR032823">
    <property type="entry name" value="BCA_ABC_TP_C"/>
</dbReference>
<evidence type="ECO:0000256" key="3">
    <source>
        <dbReference type="ARBA" id="ARBA00022840"/>
    </source>
</evidence>